<evidence type="ECO:0000256" key="10">
    <source>
        <dbReference type="ARBA" id="ARBA00038489"/>
    </source>
</evidence>
<dbReference type="PROSITE" id="PS51352">
    <property type="entry name" value="THIOREDOXIN_2"/>
    <property type="match status" value="1"/>
</dbReference>
<dbReference type="SUPFAM" id="SSF52833">
    <property type="entry name" value="Thioredoxin-like"/>
    <property type="match status" value="1"/>
</dbReference>
<dbReference type="EMBL" id="DRQG01000034">
    <property type="protein sequence ID" value="HGY54924.1"/>
    <property type="molecule type" value="Genomic_DNA"/>
</dbReference>
<gene>
    <name evidence="15" type="ORF">ENK44_04425</name>
</gene>
<dbReference type="CDD" id="cd03017">
    <property type="entry name" value="PRX_BCP"/>
    <property type="match status" value="1"/>
</dbReference>
<evidence type="ECO:0000256" key="3">
    <source>
        <dbReference type="ARBA" id="ARBA00013017"/>
    </source>
</evidence>
<evidence type="ECO:0000256" key="13">
    <source>
        <dbReference type="PIRSR" id="PIRSR000239-1"/>
    </source>
</evidence>
<dbReference type="GO" id="GO:0045454">
    <property type="term" value="P:cell redox homeostasis"/>
    <property type="evidence" value="ECO:0007669"/>
    <property type="project" value="TreeGrafter"/>
</dbReference>
<dbReference type="FunFam" id="3.40.30.10:FF:000007">
    <property type="entry name" value="Thioredoxin-dependent thiol peroxidase"/>
    <property type="match status" value="1"/>
</dbReference>
<dbReference type="GO" id="GO:0008379">
    <property type="term" value="F:thioredoxin peroxidase activity"/>
    <property type="evidence" value="ECO:0007669"/>
    <property type="project" value="TreeGrafter"/>
</dbReference>
<evidence type="ECO:0000256" key="2">
    <source>
        <dbReference type="ARBA" id="ARBA00011245"/>
    </source>
</evidence>
<comment type="catalytic activity">
    <reaction evidence="12">
        <text>a hydroperoxide + [thioredoxin]-dithiol = an alcohol + [thioredoxin]-disulfide + H2O</text>
        <dbReference type="Rhea" id="RHEA:62620"/>
        <dbReference type="Rhea" id="RHEA-COMP:10698"/>
        <dbReference type="Rhea" id="RHEA-COMP:10700"/>
        <dbReference type="ChEBI" id="CHEBI:15377"/>
        <dbReference type="ChEBI" id="CHEBI:29950"/>
        <dbReference type="ChEBI" id="CHEBI:30879"/>
        <dbReference type="ChEBI" id="CHEBI:35924"/>
        <dbReference type="ChEBI" id="CHEBI:50058"/>
        <dbReference type="EC" id="1.11.1.24"/>
    </reaction>
</comment>
<evidence type="ECO:0000256" key="7">
    <source>
        <dbReference type="ARBA" id="ARBA00023157"/>
    </source>
</evidence>
<dbReference type="PANTHER" id="PTHR42801:SF4">
    <property type="entry name" value="AHPC_TSA FAMILY PROTEIN"/>
    <property type="match status" value="1"/>
</dbReference>
<comment type="function">
    <text evidence="1">Thiol-specific peroxidase that catalyzes the reduction of hydrogen peroxide and organic hydroperoxides to water and alcohols, respectively. Plays a role in cell protection against oxidative stress by detoxifying peroxides and as sensor of hydrogen peroxide-mediated signaling events.</text>
</comment>
<dbReference type="InterPro" id="IPR050924">
    <property type="entry name" value="Peroxiredoxin_BCP/PrxQ"/>
</dbReference>
<dbReference type="GO" id="GO:0005737">
    <property type="term" value="C:cytoplasm"/>
    <property type="evidence" value="ECO:0007669"/>
    <property type="project" value="TreeGrafter"/>
</dbReference>
<sequence length="170" mass="18888">MYQILLLLFFFIPVGLALAGDYLNPGDPAPDFELMDGNGTVHKLSDYRGKTVVLYFYPKDDTPGCTAEACNLRDNYQTLLDKGLVVLGVSFDDTSSHKAFADKYDLPFPLLADTEKEVADKYGAKGAITGLFVAKRITYIIGPDGKILHRIDDVDTKNHAEQILRLLKKK</sequence>
<keyword evidence="4" id="KW-0575">Peroxidase</keyword>
<evidence type="ECO:0000259" key="14">
    <source>
        <dbReference type="PROSITE" id="PS51352"/>
    </source>
</evidence>
<evidence type="ECO:0000313" key="15">
    <source>
        <dbReference type="EMBL" id="HGY54924.1"/>
    </source>
</evidence>
<feature type="active site" description="Cysteine sulfenic acid (-SOH) intermediate; for peroxidase activity" evidence="13">
    <location>
        <position position="65"/>
    </location>
</feature>
<comment type="subunit">
    <text evidence="2">Monomer.</text>
</comment>
<accession>A0A7V4U109</accession>
<evidence type="ECO:0000256" key="12">
    <source>
        <dbReference type="ARBA" id="ARBA00049091"/>
    </source>
</evidence>
<keyword evidence="6" id="KW-0560">Oxidoreductase</keyword>
<evidence type="ECO:0000256" key="9">
    <source>
        <dbReference type="ARBA" id="ARBA00032824"/>
    </source>
</evidence>
<feature type="domain" description="Thioredoxin" evidence="14">
    <location>
        <begin position="23"/>
        <end position="170"/>
    </location>
</feature>
<dbReference type="EC" id="1.11.1.24" evidence="3"/>
<evidence type="ECO:0000256" key="11">
    <source>
        <dbReference type="ARBA" id="ARBA00042639"/>
    </source>
</evidence>
<dbReference type="AlphaFoldDB" id="A0A7V4U109"/>
<evidence type="ECO:0000256" key="8">
    <source>
        <dbReference type="ARBA" id="ARBA00023284"/>
    </source>
</evidence>
<keyword evidence="8" id="KW-0676">Redox-active center</keyword>
<dbReference type="Gene3D" id="3.40.30.10">
    <property type="entry name" value="Glutaredoxin"/>
    <property type="match status" value="1"/>
</dbReference>
<dbReference type="InterPro" id="IPR000866">
    <property type="entry name" value="AhpC/TSA"/>
</dbReference>
<name>A0A7V4U109_CALAY</name>
<protein>
    <recommendedName>
        <fullName evidence="3">thioredoxin-dependent peroxiredoxin</fullName>
        <ecNumber evidence="3">1.11.1.24</ecNumber>
    </recommendedName>
    <alternativeName>
        <fullName evidence="9">Thioredoxin peroxidase</fullName>
    </alternativeName>
    <alternativeName>
        <fullName evidence="11">Thioredoxin-dependent peroxiredoxin Bcp</fullName>
    </alternativeName>
</protein>
<keyword evidence="5" id="KW-0049">Antioxidant</keyword>
<dbReference type="Pfam" id="PF00578">
    <property type="entry name" value="AhpC-TSA"/>
    <property type="match status" value="1"/>
</dbReference>
<dbReference type="InterPro" id="IPR036249">
    <property type="entry name" value="Thioredoxin-like_sf"/>
</dbReference>
<keyword evidence="7" id="KW-1015">Disulfide bond</keyword>
<dbReference type="PIRSF" id="PIRSF000239">
    <property type="entry name" value="AHPC"/>
    <property type="match status" value="1"/>
</dbReference>
<evidence type="ECO:0000256" key="6">
    <source>
        <dbReference type="ARBA" id="ARBA00023002"/>
    </source>
</evidence>
<dbReference type="InterPro" id="IPR013766">
    <property type="entry name" value="Thioredoxin_domain"/>
</dbReference>
<proteinExistence type="inferred from homology"/>
<dbReference type="Proteomes" id="UP000885779">
    <property type="component" value="Unassembled WGS sequence"/>
</dbReference>
<comment type="caution">
    <text evidence="15">The sequence shown here is derived from an EMBL/GenBank/DDBJ whole genome shotgun (WGS) entry which is preliminary data.</text>
</comment>
<organism evidence="15">
    <name type="scientific">Caldithrix abyssi</name>
    <dbReference type="NCBI Taxonomy" id="187145"/>
    <lineage>
        <taxon>Bacteria</taxon>
        <taxon>Pseudomonadati</taxon>
        <taxon>Calditrichota</taxon>
        <taxon>Calditrichia</taxon>
        <taxon>Calditrichales</taxon>
        <taxon>Calditrichaceae</taxon>
        <taxon>Caldithrix</taxon>
    </lineage>
</organism>
<comment type="similarity">
    <text evidence="10">Belongs to the peroxiredoxin family. BCP/PrxQ subfamily.</text>
</comment>
<evidence type="ECO:0000256" key="1">
    <source>
        <dbReference type="ARBA" id="ARBA00003330"/>
    </source>
</evidence>
<dbReference type="GO" id="GO:0034599">
    <property type="term" value="P:cellular response to oxidative stress"/>
    <property type="evidence" value="ECO:0007669"/>
    <property type="project" value="TreeGrafter"/>
</dbReference>
<reference evidence="15" key="1">
    <citation type="journal article" date="2020" name="mSystems">
        <title>Genome- and Community-Level Interaction Insights into Carbon Utilization and Element Cycling Functions of Hydrothermarchaeota in Hydrothermal Sediment.</title>
        <authorList>
            <person name="Zhou Z."/>
            <person name="Liu Y."/>
            <person name="Xu W."/>
            <person name="Pan J."/>
            <person name="Luo Z.H."/>
            <person name="Li M."/>
        </authorList>
    </citation>
    <scope>NUCLEOTIDE SEQUENCE [LARGE SCALE GENOMIC DNA]</scope>
    <source>
        <strain evidence="15">HyVt-577</strain>
    </source>
</reference>
<dbReference type="InterPro" id="IPR024706">
    <property type="entry name" value="Peroxiredoxin_AhpC-typ"/>
</dbReference>
<evidence type="ECO:0000256" key="4">
    <source>
        <dbReference type="ARBA" id="ARBA00022559"/>
    </source>
</evidence>
<dbReference type="PANTHER" id="PTHR42801">
    <property type="entry name" value="THIOREDOXIN-DEPENDENT PEROXIDE REDUCTASE"/>
    <property type="match status" value="1"/>
</dbReference>
<evidence type="ECO:0000256" key="5">
    <source>
        <dbReference type="ARBA" id="ARBA00022862"/>
    </source>
</evidence>